<proteinExistence type="predicted"/>
<keyword evidence="2" id="KW-0238">DNA-binding</keyword>
<dbReference type="PANTHER" id="PTHR43280">
    <property type="entry name" value="ARAC-FAMILY TRANSCRIPTIONAL REGULATOR"/>
    <property type="match status" value="1"/>
</dbReference>
<evidence type="ECO:0000259" key="4">
    <source>
        <dbReference type="PROSITE" id="PS01124"/>
    </source>
</evidence>
<evidence type="ECO:0000256" key="3">
    <source>
        <dbReference type="ARBA" id="ARBA00023163"/>
    </source>
</evidence>
<dbReference type="InterPro" id="IPR018062">
    <property type="entry name" value="HTH_AraC-typ_CS"/>
</dbReference>
<evidence type="ECO:0000313" key="5">
    <source>
        <dbReference type="EMBL" id="MFB9755413.1"/>
    </source>
</evidence>
<sequence length="298" mass="34511">MKNLDRFPEYQETIYKLQHIQANGQPRFCISISPIYQNELHHHDYAELSYYFEGTGTETINTIHGTFRPGTASFKLPHHLHQMHSDSGETYTAWKYSVLFDMELLFGTNDDVGLSVLLYGIGTTLSSFVHFDEAMHERMKAILDSLMEEFLQPDTTYRRHMIRAKLTEALLLFVRFGNDPFSASGPSVPEERSTLFWSIMQYVHVHFSDDIHLDKISSLFHCSAPYISRLFKKNIGKGFLEYVHELRIESASTLLLHTNMTVIEVAHEVGFDSSRTFSRVFRDLKGLTASEYRHARRT</sequence>
<dbReference type="Gene3D" id="2.60.120.10">
    <property type="entry name" value="Jelly Rolls"/>
    <property type="match status" value="1"/>
</dbReference>
<protein>
    <submittedName>
        <fullName evidence="5">AraC family transcriptional regulator</fullName>
    </submittedName>
</protein>
<gene>
    <name evidence="5" type="ORF">ACFFNY_27875</name>
</gene>
<dbReference type="RefSeq" id="WP_344908348.1">
    <property type="nucleotide sequence ID" value="NZ_BAAAYO010000006.1"/>
</dbReference>
<dbReference type="SUPFAM" id="SSF51215">
    <property type="entry name" value="Regulatory protein AraC"/>
    <property type="match status" value="1"/>
</dbReference>
<dbReference type="InterPro" id="IPR037923">
    <property type="entry name" value="HTH-like"/>
</dbReference>
<name>A0ABV5W4J3_9BACL</name>
<dbReference type="Gene3D" id="1.10.10.60">
    <property type="entry name" value="Homeodomain-like"/>
    <property type="match status" value="2"/>
</dbReference>
<dbReference type="PROSITE" id="PS01124">
    <property type="entry name" value="HTH_ARAC_FAMILY_2"/>
    <property type="match status" value="1"/>
</dbReference>
<feature type="domain" description="HTH araC/xylS-type" evidence="4">
    <location>
        <begin position="197"/>
        <end position="295"/>
    </location>
</feature>
<evidence type="ECO:0000256" key="1">
    <source>
        <dbReference type="ARBA" id="ARBA00023015"/>
    </source>
</evidence>
<dbReference type="PRINTS" id="PR00032">
    <property type="entry name" value="HTHARAC"/>
</dbReference>
<keyword evidence="3" id="KW-0804">Transcription</keyword>
<dbReference type="SUPFAM" id="SSF46689">
    <property type="entry name" value="Homeodomain-like"/>
    <property type="match status" value="1"/>
</dbReference>
<dbReference type="PANTHER" id="PTHR43280:SF2">
    <property type="entry name" value="HTH-TYPE TRANSCRIPTIONAL REGULATOR EXSA"/>
    <property type="match status" value="1"/>
</dbReference>
<accession>A0ABV5W4J3</accession>
<dbReference type="InterPro" id="IPR003313">
    <property type="entry name" value="AraC-bd"/>
</dbReference>
<dbReference type="InterPro" id="IPR018060">
    <property type="entry name" value="HTH_AraC"/>
</dbReference>
<dbReference type="Proteomes" id="UP001589619">
    <property type="component" value="Unassembled WGS sequence"/>
</dbReference>
<dbReference type="SMART" id="SM00342">
    <property type="entry name" value="HTH_ARAC"/>
    <property type="match status" value="1"/>
</dbReference>
<keyword evidence="6" id="KW-1185">Reference proteome</keyword>
<organism evidence="5 6">
    <name type="scientific">Paenibacillus hodogayensis</name>
    <dbReference type="NCBI Taxonomy" id="279208"/>
    <lineage>
        <taxon>Bacteria</taxon>
        <taxon>Bacillati</taxon>
        <taxon>Bacillota</taxon>
        <taxon>Bacilli</taxon>
        <taxon>Bacillales</taxon>
        <taxon>Paenibacillaceae</taxon>
        <taxon>Paenibacillus</taxon>
    </lineage>
</organism>
<dbReference type="EMBL" id="JBHMAG010000018">
    <property type="protein sequence ID" value="MFB9755413.1"/>
    <property type="molecule type" value="Genomic_DNA"/>
</dbReference>
<reference evidence="5 6" key="1">
    <citation type="submission" date="2024-09" db="EMBL/GenBank/DDBJ databases">
        <authorList>
            <person name="Sun Q."/>
            <person name="Mori K."/>
        </authorList>
    </citation>
    <scope>NUCLEOTIDE SEQUENCE [LARGE SCALE GENOMIC DNA]</scope>
    <source>
        <strain evidence="5 6">JCM 12520</strain>
    </source>
</reference>
<evidence type="ECO:0000313" key="6">
    <source>
        <dbReference type="Proteomes" id="UP001589619"/>
    </source>
</evidence>
<dbReference type="InterPro" id="IPR014710">
    <property type="entry name" value="RmlC-like_jellyroll"/>
</dbReference>
<dbReference type="InterPro" id="IPR020449">
    <property type="entry name" value="Tscrpt_reg_AraC-type_HTH"/>
</dbReference>
<evidence type="ECO:0000256" key="2">
    <source>
        <dbReference type="ARBA" id="ARBA00023125"/>
    </source>
</evidence>
<dbReference type="Pfam" id="PF02311">
    <property type="entry name" value="AraC_binding"/>
    <property type="match status" value="1"/>
</dbReference>
<comment type="caution">
    <text evidence="5">The sequence shown here is derived from an EMBL/GenBank/DDBJ whole genome shotgun (WGS) entry which is preliminary data.</text>
</comment>
<keyword evidence="1" id="KW-0805">Transcription regulation</keyword>
<dbReference type="InterPro" id="IPR009057">
    <property type="entry name" value="Homeodomain-like_sf"/>
</dbReference>
<dbReference type="PROSITE" id="PS00041">
    <property type="entry name" value="HTH_ARAC_FAMILY_1"/>
    <property type="match status" value="1"/>
</dbReference>
<dbReference type="Pfam" id="PF12833">
    <property type="entry name" value="HTH_18"/>
    <property type="match status" value="1"/>
</dbReference>